<evidence type="ECO:0000256" key="3">
    <source>
        <dbReference type="ARBA" id="ARBA00023002"/>
    </source>
</evidence>
<evidence type="ECO:0000256" key="2">
    <source>
        <dbReference type="ARBA" id="ARBA00022723"/>
    </source>
</evidence>
<protein>
    <submittedName>
        <fullName evidence="7">Rieske 2Fe-2S domain-containing protein</fullName>
    </submittedName>
</protein>
<evidence type="ECO:0000256" key="4">
    <source>
        <dbReference type="ARBA" id="ARBA00023004"/>
    </source>
</evidence>
<dbReference type="GO" id="GO:0005506">
    <property type="term" value="F:iron ion binding"/>
    <property type="evidence" value="ECO:0007669"/>
    <property type="project" value="InterPro"/>
</dbReference>
<dbReference type="PROSITE" id="PS00570">
    <property type="entry name" value="RING_HYDROXYL_ALPHA"/>
    <property type="match status" value="1"/>
</dbReference>
<evidence type="ECO:0000313" key="7">
    <source>
        <dbReference type="EMBL" id="MBD1549610.1"/>
    </source>
</evidence>
<dbReference type="SUPFAM" id="SSF55961">
    <property type="entry name" value="Bet v1-like"/>
    <property type="match status" value="1"/>
</dbReference>
<dbReference type="InterPro" id="IPR015881">
    <property type="entry name" value="ARHD_Rieske_2Fe_2S"/>
</dbReference>
<sequence>MLTPEENEVLTRVGPGTPMGQLMRQHWTPVCLIEEVAERDGTPLLVEVLGERYVAFRDTDGRLGLLDELCPHRRASLVLGRNEECGLRCLYHGWKMDVDGNIVAMSSEPEGSPLMDKVKHRSYPVREWGGFVWAWFGAKEDMPEFDPPAFAPTEDSPIAILKIRIPCNWAQIHEGQIDSAHSSSLHSSDMVPARVERASADDKSWYRPSTDKSPRMQTQTTSYGFHYAAIRRPIKNADTHNYLRITEYVAPYYSLIPPNNMYNVASVIVPIDDVTTAFHFIAWGTEDVPSTEEWRKFAHARKGIDVNERWEPVRTIENNFLQDRQAMKLGNFTGIKGIPNQDIAMWVTQGPIADRSADVLGASDLAIVEFRRLMVDAARKVAEGGKAIGTGEPRVRQATIASREGVYPKTVDWRTLGETGETVAAE</sequence>
<proteinExistence type="predicted"/>
<dbReference type="Pfam" id="PF00355">
    <property type="entry name" value="Rieske"/>
    <property type="match status" value="1"/>
</dbReference>
<dbReference type="GO" id="GO:0016491">
    <property type="term" value="F:oxidoreductase activity"/>
    <property type="evidence" value="ECO:0007669"/>
    <property type="project" value="UniProtKB-KW"/>
</dbReference>
<name>A0A926S8I9_9HYPH</name>
<evidence type="ECO:0000256" key="5">
    <source>
        <dbReference type="ARBA" id="ARBA00023014"/>
    </source>
</evidence>
<evidence type="ECO:0000256" key="1">
    <source>
        <dbReference type="ARBA" id="ARBA00022714"/>
    </source>
</evidence>
<feature type="domain" description="Rieske" evidence="6">
    <location>
        <begin position="27"/>
        <end position="134"/>
    </location>
</feature>
<keyword evidence="2" id="KW-0479">Metal-binding</keyword>
<keyword evidence="5" id="KW-0411">Iron-sulfur</keyword>
<dbReference type="PANTHER" id="PTHR21266">
    <property type="entry name" value="IRON-SULFUR DOMAIN CONTAINING PROTEIN"/>
    <property type="match status" value="1"/>
</dbReference>
<dbReference type="InterPro" id="IPR036922">
    <property type="entry name" value="Rieske_2Fe-2S_sf"/>
</dbReference>
<dbReference type="InterPro" id="IPR050584">
    <property type="entry name" value="Cholesterol_7-desaturase"/>
</dbReference>
<evidence type="ECO:0000313" key="8">
    <source>
        <dbReference type="Proteomes" id="UP000598467"/>
    </source>
</evidence>
<dbReference type="RefSeq" id="WP_190294302.1">
    <property type="nucleotide sequence ID" value="NZ_JABFCZ010000046.1"/>
</dbReference>
<dbReference type="SUPFAM" id="SSF50022">
    <property type="entry name" value="ISP domain"/>
    <property type="match status" value="1"/>
</dbReference>
<comment type="caution">
    <text evidence="7">The sequence shown here is derived from an EMBL/GenBank/DDBJ whole genome shotgun (WGS) entry which is preliminary data.</text>
</comment>
<organism evidence="7 8">
    <name type="scientific">Roseibium aggregatum</name>
    <dbReference type="NCBI Taxonomy" id="187304"/>
    <lineage>
        <taxon>Bacteria</taxon>
        <taxon>Pseudomonadati</taxon>
        <taxon>Pseudomonadota</taxon>
        <taxon>Alphaproteobacteria</taxon>
        <taxon>Hyphomicrobiales</taxon>
        <taxon>Stappiaceae</taxon>
        <taxon>Roseibium</taxon>
    </lineage>
</organism>
<gene>
    <name evidence="7" type="ORF">HK439_25425</name>
</gene>
<dbReference type="Gene3D" id="2.102.10.10">
    <property type="entry name" value="Rieske [2Fe-2S] iron-sulphur domain"/>
    <property type="match status" value="1"/>
</dbReference>
<dbReference type="AlphaFoldDB" id="A0A926S8I9"/>
<keyword evidence="4" id="KW-0408">Iron</keyword>
<dbReference type="InterPro" id="IPR045623">
    <property type="entry name" value="LigXa_C"/>
</dbReference>
<accession>A0A926S8I9</accession>
<dbReference type="GO" id="GO:0051537">
    <property type="term" value="F:2 iron, 2 sulfur cluster binding"/>
    <property type="evidence" value="ECO:0007669"/>
    <property type="project" value="UniProtKB-KW"/>
</dbReference>
<dbReference type="EMBL" id="JABFCZ010000046">
    <property type="protein sequence ID" value="MBD1549610.1"/>
    <property type="molecule type" value="Genomic_DNA"/>
</dbReference>
<reference evidence="7" key="1">
    <citation type="submission" date="2020-05" db="EMBL/GenBank/DDBJ databases">
        <title>Identification of trans-AT polyketide cluster in two marine bacteria, producers of a novel glutaramide-containing polyketide sesbanimide D and analogs.</title>
        <authorList>
            <person name="Kacar D."/>
            <person name="Rodriguez P."/>
            <person name="Canedo L."/>
            <person name="Gonzalez E."/>
            <person name="Galan B."/>
            <person name="De La Calle F."/>
            <person name="Garcia J.L."/>
        </authorList>
    </citation>
    <scope>NUCLEOTIDE SEQUENCE</scope>
    <source>
        <strain evidence="7">PHM038</strain>
    </source>
</reference>
<dbReference type="CDD" id="cd03479">
    <property type="entry name" value="Rieske_RO_Alpha_PhDO_like"/>
    <property type="match status" value="1"/>
</dbReference>
<dbReference type="PROSITE" id="PS51296">
    <property type="entry name" value="RIESKE"/>
    <property type="match status" value="1"/>
</dbReference>
<dbReference type="PANTHER" id="PTHR21266:SF59">
    <property type="entry name" value="BLR4922 PROTEIN"/>
    <property type="match status" value="1"/>
</dbReference>
<keyword evidence="3" id="KW-0560">Oxidoreductase</keyword>
<dbReference type="Pfam" id="PF19301">
    <property type="entry name" value="LigXa_C"/>
    <property type="match status" value="1"/>
</dbReference>
<dbReference type="InterPro" id="IPR017941">
    <property type="entry name" value="Rieske_2Fe-2S"/>
</dbReference>
<keyword evidence="1" id="KW-0001">2Fe-2S</keyword>
<evidence type="ECO:0000259" key="6">
    <source>
        <dbReference type="PROSITE" id="PS51296"/>
    </source>
</evidence>
<dbReference type="Proteomes" id="UP000598467">
    <property type="component" value="Unassembled WGS sequence"/>
</dbReference>